<gene>
    <name evidence="1" type="ORF">VF724_10270</name>
</gene>
<proteinExistence type="predicted"/>
<reference evidence="1" key="1">
    <citation type="submission" date="2023-12" db="EMBL/GenBank/DDBJ databases">
        <title>Fervidustalea candida gen. nov., sp. nov., a novel member of the family Paenibacillaceae isolated from a geothermal area.</title>
        <authorList>
            <person name="Li W.-J."/>
            <person name="Jiao J.-Y."/>
            <person name="Chen Y."/>
        </authorList>
    </citation>
    <scope>NUCLEOTIDE SEQUENCE</scope>
    <source>
        <strain evidence="1">SYSU GA230002</strain>
    </source>
</reference>
<protein>
    <submittedName>
        <fullName evidence="1">Uncharacterized protein</fullName>
    </submittedName>
</protein>
<dbReference type="EMBL" id="JAYJLD010000013">
    <property type="protein sequence ID" value="MEB3102049.1"/>
    <property type="molecule type" value="Genomic_DNA"/>
</dbReference>
<keyword evidence="2" id="KW-1185">Reference proteome</keyword>
<evidence type="ECO:0000313" key="2">
    <source>
        <dbReference type="Proteomes" id="UP001310386"/>
    </source>
</evidence>
<dbReference type="Proteomes" id="UP001310386">
    <property type="component" value="Unassembled WGS sequence"/>
</dbReference>
<dbReference type="RefSeq" id="WP_371754170.1">
    <property type="nucleotide sequence ID" value="NZ_JAYJLD010000013.1"/>
</dbReference>
<organism evidence="1 2">
    <name type="scientific">Ferviditalea candida</name>
    <dbReference type="NCBI Taxonomy" id="3108399"/>
    <lineage>
        <taxon>Bacteria</taxon>
        <taxon>Bacillati</taxon>
        <taxon>Bacillota</taxon>
        <taxon>Bacilli</taxon>
        <taxon>Bacillales</taxon>
        <taxon>Paenibacillaceae</taxon>
        <taxon>Ferviditalea</taxon>
    </lineage>
</organism>
<comment type="caution">
    <text evidence="1">The sequence shown here is derived from an EMBL/GenBank/DDBJ whole genome shotgun (WGS) entry which is preliminary data.</text>
</comment>
<accession>A0ABU5ZHR7</accession>
<name>A0ABU5ZHR7_9BACL</name>
<sequence length="56" mass="6329">MITQNEAILEAFKELGGVRTAKEICEWVEKKYGNRWNDYSTTMADMVPPNHGGNPS</sequence>
<evidence type="ECO:0000313" key="1">
    <source>
        <dbReference type="EMBL" id="MEB3102049.1"/>
    </source>
</evidence>